<feature type="transmembrane region" description="Helical" evidence="7">
    <location>
        <begin position="25"/>
        <end position="46"/>
    </location>
</feature>
<feature type="transmembrane region" description="Helical" evidence="7">
    <location>
        <begin position="136"/>
        <end position="158"/>
    </location>
</feature>
<comment type="subcellular location">
    <subcellularLocation>
        <location evidence="1">Membrane</location>
        <topology evidence="1">Multi-pass membrane protein</topology>
    </subcellularLocation>
</comment>
<evidence type="ECO:0000256" key="6">
    <source>
        <dbReference type="SAM" id="MobiDB-lite"/>
    </source>
</evidence>
<comment type="caution">
    <text evidence="9">The sequence shown here is derived from an EMBL/GenBank/DDBJ whole genome shotgun (WGS) entry which is preliminary data.</text>
</comment>
<dbReference type="InterPro" id="IPR049326">
    <property type="entry name" value="Rhodopsin_dom_fungi"/>
</dbReference>
<reference evidence="9" key="1">
    <citation type="submission" date="2023-06" db="EMBL/GenBank/DDBJ databases">
        <title>Genome-scale phylogeny and comparative genomics of the fungal order Sordariales.</title>
        <authorList>
            <consortium name="Lawrence Berkeley National Laboratory"/>
            <person name="Hensen N."/>
            <person name="Bonometti L."/>
            <person name="Westerberg I."/>
            <person name="Brannstrom I.O."/>
            <person name="Guillou S."/>
            <person name="Cros-Aarteil S."/>
            <person name="Calhoun S."/>
            <person name="Haridas S."/>
            <person name="Kuo A."/>
            <person name="Mondo S."/>
            <person name="Pangilinan J."/>
            <person name="Riley R."/>
            <person name="Labutti K."/>
            <person name="Andreopoulos B."/>
            <person name="Lipzen A."/>
            <person name="Chen C."/>
            <person name="Yanf M."/>
            <person name="Daum C."/>
            <person name="Ng V."/>
            <person name="Clum A."/>
            <person name="Steindorff A."/>
            <person name="Ohm R."/>
            <person name="Martin F."/>
            <person name="Silar P."/>
            <person name="Natvig D."/>
            <person name="Lalanne C."/>
            <person name="Gautier V."/>
            <person name="Ament-Velasquez S.L."/>
            <person name="Kruys A."/>
            <person name="Hutchinson M.I."/>
            <person name="Powell A.J."/>
            <person name="Barry K."/>
            <person name="Miller A.N."/>
            <person name="Grigoriev I.V."/>
            <person name="Debuchy R."/>
            <person name="Gladieux P."/>
            <person name="Thoren M.H."/>
            <person name="Johannesson H."/>
        </authorList>
    </citation>
    <scope>NUCLEOTIDE SEQUENCE</scope>
    <source>
        <strain evidence="9">CBS 606.72</strain>
    </source>
</reference>
<feature type="transmembrane region" description="Helical" evidence="7">
    <location>
        <begin position="61"/>
        <end position="84"/>
    </location>
</feature>
<evidence type="ECO:0000256" key="3">
    <source>
        <dbReference type="ARBA" id="ARBA00022989"/>
    </source>
</evidence>
<dbReference type="Proteomes" id="UP001175000">
    <property type="component" value="Unassembled WGS sequence"/>
</dbReference>
<dbReference type="AlphaFoldDB" id="A0AA39THF2"/>
<evidence type="ECO:0000256" key="4">
    <source>
        <dbReference type="ARBA" id="ARBA00023136"/>
    </source>
</evidence>
<feature type="compositionally biased region" description="Polar residues" evidence="6">
    <location>
        <begin position="314"/>
        <end position="329"/>
    </location>
</feature>
<evidence type="ECO:0000313" key="9">
    <source>
        <dbReference type="EMBL" id="KAK0611212.1"/>
    </source>
</evidence>
<feature type="transmembrane region" description="Helical" evidence="7">
    <location>
        <begin position="96"/>
        <end position="116"/>
    </location>
</feature>
<evidence type="ECO:0000256" key="5">
    <source>
        <dbReference type="ARBA" id="ARBA00038359"/>
    </source>
</evidence>
<dbReference type="PANTHER" id="PTHR33048:SF155">
    <property type="entry name" value="INTEGRAL MEMBRANE PROTEIN"/>
    <property type="match status" value="1"/>
</dbReference>
<dbReference type="Pfam" id="PF20684">
    <property type="entry name" value="Fung_rhodopsin"/>
    <property type="match status" value="1"/>
</dbReference>
<dbReference type="GO" id="GO:0016020">
    <property type="term" value="C:membrane"/>
    <property type="evidence" value="ECO:0007669"/>
    <property type="project" value="UniProtKB-SubCell"/>
</dbReference>
<keyword evidence="2 7" id="KW-0812">Transmembrane</keyword>
<evidence type="ECO:0000256" key="7">
    <source>
        <dbReference type="SAM" id="Phobius"/>
    </source>
</evidence>
<evidence type="ECO:0000313" key="10">
    <source>
        <dbReference type="Proteomes" id="UP001175000"/>
    </source>
</evidence>
<feature type="domain" description="Rhodopsin" evidence="8">
    <location>
        <begin position="44"/>
        <end position="292"/>
    </location>
</feature>
<feature type="region of interest" description="Disordered" evidence="6">
    <location>
        <begin position="306"/>
        <end position="386"/>
    </location>
</feature>
<proteinExistence type="inferred from homology"/>
<protein>
    <recommendedName>
        <fullName evidence="8">Rhodopsin domain-containing protein</fullName>
    </recommendedName>
</protein>
<comment type="similarity">
    <text evidence="5">Belongs to the SAT4 family.</text>
</comment>
<gene>
    <name evidence="9" type="ORF">B0T14DRAFT_500362</name>
</gene>
<dbReference type="EMBL" id="JAULSU010000007">
    <property type="protein sequence ID" value="KAK0611212.1"/>
    <property type="molecule type" value="Genomic_DNA"/>
</dbReference>
<feature type="transmembrane region" description="Helical" evidence="7">
    <location>
        <begin position="179"/>
        <end position="201"/>
    </location>
</feature>
<keyword evidence="3 7" id="KW-1133">Transmembrane helix</keyword>
<feature type="transmembrane region" description="Helical" evidence="7">
    <location>
        <begin position="267"/>
        <end position="288"/>
    </location>
</feature>
<accession>A0AA39THF2</accession>
<sequence>MSDGAPTGPPSYPYPDYKTETRGPLIVGLTTALTVLATLFVAGRIYSRLISVGKVFVDDWVMILSIAFSWAYVGVGAAAVAYGGGRHTDTIPMQDFFMVVKLTVISFVPGLSSFMFPKFAVVILLAKLLNPTRAHIYIMWGVSVIYFLMVCAMLSLNFGQCSPVAAQWNEVPGKCMDRAIVVHYAMAVTIVSVLFDLYLAVYPTVALWNLNLNIKKKVALCASLGFGYWLHSHSTNSAAAVAIYKCTTFPPLLTNSLFDYTWALGDVYLWTNIEANFVVIGACIPLMLPLAKKIFGSSAFGGSYGRPTKPSGKVSDTNSNPLATFGTTPKSKKSKKGTNGFDTMNEDSDSKYIILEERSFQDNETTRDPDETSTHERMKAVRHEGW</sequence>
<evidence type="ECO:0000256" key="1">
    <source>
        <dbReference type="ARBA" id="ARBA00004141"/>
    </source>
</evidence>
<name>A0AA39THF2_9PEZI</name>
<evidence type="ECO:0000259" key="8">
    <source>
        <dbReference type="Pfam" id="PF20684"/>
    </source>
</evidence>
<feature type="compositionally biased region" description="Basic and acidic residues" evidence="6">
    <location>
        <begin position="348"/>
        <end position="386"/>
    </location>
</feature>
<evidence type="ECO:0000256" key="2">
    <source>
        <dbReference type="ARBA" id="ARBA00022692"/>
    </source>
</evidence>
<keyword evidence="4 7" id="KW-0472">Membrane</keyword>
<dbReference type="InterPro" id="IPR052337">
    <property type="entry name" value="SAT4-like"/>
</dbReference>
<dbReference type="PANTHER" id="PTHR33048">
    <property type="entry name" value="PTH11-LIKE INTEGRAL MEMBRANE PROTEIN (AFU_ORTHOLOGUE AFUA_5G11245)"/>
    <property type="match status" value="1"/>
</dbReference>
<organism evidence="9 10">
    <name type="scientific">Immersiella caudata</name>
    <dbReference type="NCBI Taxonomy" id="314043"/>
    <lineage>
        <taxon>Eukaryota</taxon>
        <taxon>Fungi</taxon>
        <taxon>Dikarya</taxon>
        <taxon>Ascomycota</taxon>
        <taxon>Pezizomycotina</taxon>
        <taxon>Sordariomycetes</taxon>
        <taxon>Sordariomycetidae</taxon>
        <taxon>Sordariales</taxon>
        <taxon>Lasiosphaeriaceae</taxon>
        <taxon>Immersiella</taxon>
    </lineage>
</organism>
<keyword evidence="10" id="KW-1185">Reference proteome</keyword>